<keyword evidence="4" id="KW-0175">Coiled coil</keyword>
<feature type="repeat" description="WD" evidence="3">
    <location>
        <begin position="869"/>
        <end position="910"/>
    </location>
</feature>
<evidence type="ECO:0000256" key="2">
    <source>
        <dbReference type="ARBA" id="ARBA00022737"/>
    </source>
</evidence>
<sequence length="1287" mass="141884">MFDHLESFFESLYDRLFGRPGDPSAGLSSPPSEWDSWELDPEFFRAMSRWTIDHPETTLDRVLDNIYAGIGNGKDLLDLIPDSPFPARSLVTALGYLVKIGASVSRAKSEVQKFAKDVIQWVGDVQAVFQSSRSGTFTRRTKKNLAKMRALIDEICKWATARLNDGRWSSIVNGLSINQEIDEFKSRIEGARALFLDLAVINLAQGLDAIVREIENVRKLQQDQLKNINDKLDAQMQAEARRQFLANMLNTHTVANATYDKQGKQPCDANTRTAILADIDTWIHDFSGDSQNFLWLTGDPGSGKSAITASVASKCKDDDTLWAQFFINRNNADTIDPKSYFPSIARQLIDHMPDSDVALAIHGALQNKRTLVDDISIEQASKLFVDAIEVASKLNSEKAVVVVIDGLDETDRSRLSITAGIFSELFAKLRCRNAKVFISSRTEDDIQKPFSKAFDVRHVKHIHLDTSTQASIQDVSYFLAKRIGDIVENNDLNWEEWPGIERMQTLCIRASGLFIWAATVVKFFQEQINALGRECLNDLLDAVSTDGMDDINILYEAILQIVYKGRKSDWEFETFRRVVGCVVVLQEPLCLAEIENLLDLRQNASSERVDIQRLVRRLRTVLVPGTDDINDKTIPRLHKSFFEFITSERADRRFCINPDVSNGEMAMQCLCQLAGLRDKHVSLSKNYSTQAMGSLPPGFGYAIQFGSWHLVQGKSVMSGMAIIGRSVQVLEPQQLLRFFTNDLRCSRPLSVILSPDRTQIVTSQDNNTYFWNKSTSEPVHGSILRHPGNVLSVAFSPDGKHIPSASNNNAFYVWDSQSGQTIGTVFEGHTNWVHSVAFSPDGKCIASGSQGRTGRIWDSQSGQSIGTPFKGHTGMVFSVAFSPDGKHIASGSEDKTVRIWDSQSGKPIGTAFEGHTDWVRSIAFSPDGKHIASGSDDETVRIWDLQSGKPIGTAFEGHTNWVRSVAFSPDGRIASGSDDKTVRIWDSQSTRLIVTSFEGHTGGVNSVAFSPDGKCIASGSDDETVRIWDLQNGQPIITPFQGHTDCVQSIAFSPDGKRIASGSDDGTIRVWASQNGQPIGPPFRSHSEVRSVALSPDATYLICVSLEDSVRFWDLRTGLAMEISLEGDSRDLTAISISPDGSRIAASSMNGTVYLWDATTHRLVSPPIDSPIGGFKSLDFSSDGTRLILACIDGGTCLWNSTDGKPICTSLSSDSFLSGHKEVMSFNMKDGWRSGQFEDSLLRWLPSDDPNSGVWAYVDGKVIGGLGGGSVTIIDLGDIVPNQSVSV</sequence>
<organism evidence="6 7">
    <name type="scientific">Piloderma croceum (strain F 1598)</name>
    <dbReference type="NCBI Taxonomy" id="765440"/>
    <lineage>
        <taxon>Eukaryota</taxon>
        <taxon>Fungi</taxon>
        <taxon>Dikarya</taxon>
        <taxon>Basidiomycota</taxon>
        <taxon>Agaricomycotina</taxon>
        <taxon>Agaricomycetes</taxon>
        <taxon>Agaricomycetidae</taxon>
        <taxon>Atheliales</taxon>
        <taxon>Atheliaceae</taxon>
        <taxon>Piloderma</taxon>
    </lineage>
</organism>
<dbReference type="Pfam" id="PF24883">
    <property type="entry name" value="NPHP3_N"/>
    <property type="match status" value="1"/>
</dbReference>
<dbReference type="PROSITE" id="PS50294">
    <property type="entry name" value="WD_REPEATS_REGION"/>
    <property type="match status" value="8"/>
</dbReference>
<dbReference type="HOGENOM" id="CLU_000288_6_23_1"/>
<evidence type="ECO:0000313" key="6">
    <source>
        <dbReference type="EMBL" id="KIM76811.1"/>
    </source>
</evidence>
<feature type="repeat" description="WD" evidence="3">
    <location>
        <begin position="912"/>
        <end position="953"/>
    </location>
</feature>
<feature type="repeat" description="WD" evidence="3">
    <location>
        <begin position="997"/>
        <end position="1038"/>
    </location>
</feature>
<accession>A0A0C3FAN8</accession>
<dbReference type="Pfam" id="PF00400">
    <property type="entry name" value="WD40"/>
    <property type="match status" value="9"/>
</dbReference>
<reference evidence="6 7" key="1">
    <citation type="submission" date="2014-04" db="EMBL/GenBank/DDBJ databases">
        <authorList>
            <consortium name="DOE Joint Genome Institute"/>
            <person name="Kuo A."/>
            <person name="Tarkka M."/>
            <person name="Buscot F."/>
            <person name="Kohler A."/>
            <person name="Nagy L.G."/>
            <person name="Floudas D."/>
            <person name="Copeland A."/>
            <person name="Barry K.W."/>
            <person name="Cichocki N."/>
            <person name="Veneault-Fourrey C."/>
            <person name="LaButti K."/>
            <person name="Lindquist E.A."/>
            <person name="Lipzen A."/>
            <person name="Lundell T."/>
            <person name="Morin E."/>
            <person name="Murat C."/>
            <person name="Sun H."/>
            <person name="Tunlid A."/>
            <person name="Henrissat B."/>
            <person name="Grigoriev I.V."/>
            <person name="Hibbett D.S."/>
            <person name="Martin F."/>
            <person name="Nordberg H.P."/>
            <person name="Cantor M.N."/>
            <person name="Hua S.X."/>
        </authorList>
    </citation>
    <scope>NUCLEOTIDE SEQUENCE [LARGE SCALE GENOMIC DNA]</scope>
    <source>
        <strain evidence="6 7">F 1598</strain>
    </source>
</reference>
<dbReference type="InterPro" id="IPR027417">
    <property type="entry name" value="P-loop_NTPase"/>
</dbReference>
<keyword evidence="7" id="KW-1185">Reference proteome</keyword>
<protein>
    <recommendedName>
        <fullName evidence="5">Nephrocystin 3-like N-terminal domain-containing protein</fullName>
    </recommendedName>
</protein>
<dbReference type="InterPro" id="IPR056884">
    <property type="entry name" value="NPHP3-like_N"/>
</dbReference>
<dbReference type="SUPFAM" id="SSF50978">
    <property type="entry name" value="WD40 repeat-like"/>
    <property type="match status" value="1"/>
</dbReference>
<keyword evidence="2" id="KW-0677">Repeat</keyword>
<dbReference type="Proteomes" id="UP000054166">
    <property type="component" value="Unassembled WGS sequence"/>
</dbReference>
<feature type="coiled-coil region" evidence="4">
    <location>
        <begin position="211"/>
        <end position="238"/>
    </location>
</feature>
<evidence type="ECO:0000256" key="1">
    <source>
        <dbReference type="ARBA" id="ARBA00022574"/>
    </source>
</evidence>
<evidence type="ECO:0000256" key="4">
    <source>
        <dbReference type="SAM" id="Coils"/>
    </source>
</evidence>
<dbReference type="EMBL" id="KN833031">
    <property type="protein sequence ID" value="KIM76811.1"/>
    <property type="molecule type" value="Genomic_DNA"/>
</dbReference>
<dbReference type="PROSITE" id="PS00678">
    <property type="entry name" value="WD_REPEATS_1"/>
    <property type="match status" value="4"/>
</dbReference>
<dbReference type="SMART" id="SM00320">
    <property type="entry name" value="WD40"/>
    <property type="match status" value="11"/>
</dbReference>
<name>A0A0C3FAN8_PILCF</name>
<dbReference type="InterPro" id="IPR001680">
    <property type="entry name" value="WD40_rpt"/>
</dbReference>
<dbReference type="PROSITE" id="PS50082">
    <property type="entry name" value="WD_REPEATS_2"/>
    <property type="match status" value="9"/>
</dbReference>
<feature type="repeat" description="WD" evidence="3">
    <location>
        <begin position="1089"/>
        <end position="1123"/>
    </location>
</feature>
<dbReference type="InterPro" id="IPR019775">
    <property type="entry name" value="WD40_repeat_CS"/>
</dbReference>
<gene>
    <name evidence="6" type="ORF">PILCRDRAFT_637676</name>
</gene>
<feature type="repeat" description="WD" evidence="3">
    <location>
        <begin position="783"/>
        <end position="824"/>
    </location>
</feature>
<dbReference type="InterPro" id="IPR036322">
    <property type="entry name" value="WD40_repeat_dom_sf"/>
</dbReference>
<feature type="repeat" description="WD" evidence="3">
    <location>
        <begin position="826"/>
        <end position="867"/>
    </location>
</feature>
<dbReference type="InterPro" id="IPR020472">
    <property type="entry name" value="WD40_PAC1"/>
</dbReference>
<feature type="repeat" description="WD" evidence="3">
    <location>
        <begin position="1040"/>
        <end position="1081"/>
    </location>
</feature>
<dbReference type="OrthoDB" id="163438at2759"/>
<dbReference type="InParanoid" id="A0A0C3FAN8"/>
<dbReference type="PRINTS" id="PR00320">
    <property type="entry name" value="GPROTEINBRPT"/>
</dbReference>
<dbReference type="SUPFAM" id="SSF50960">
    <property type="entry name" value="TolB, C-terminal domain"/>
    <property type="match status" value="1"/>
</dbReference>
<keyword evidence="1 3" id="KW-0853">WD repeat</keyword>
<dbReference type="STRING" id="765440.A0A0C3FAN8"/>
<dbReference type="SUPFAM" id="SSF52540">
    <property type="entry name" value="P-loop containing nucleoside triphosphate hydrolases"/>
    <property type="match status" value="1"/>
</dbReference>
<feature type="repeat" description="WD" evidence="3">
    <location>
        <begin position="955"/>
        <end position="995"/>
    </location>
</feature>
<reference evidence="7" key="2">
    <citation type="submission" date="2015-01" db="EMBL/GenBank/DDBJ databases">
        <title>Evolutionary Origins and Diversification of the Mycorrhizal Mutualists.</title>
        <authorList>
            <consortium name="DOE Joint Genome Institute"/>
            <consortium name="Mycorrhizal Genomics Consortium"/>
            <person name="Kohler A."/>
            <person name="Kuo A."/>
            <person name="Nagy L.G."/>
            <person name="Floudas D."/>
            <person name="Copeland A."/>
            <person name="Barry K.W."/>
            <person name="Cichocki N."/>
            <person name="Veneault-Fourrey C."/>
            <person name="LaButti K."/>
            <person name="Lindquist E.A."/>
            <person name="Lipzen A."/>
            <person name="Lundell T."/>
            <person name="Morin E."/>
            <person name="Murat C."/>
            <person name="Riley R."/>
            <person name="Ohm R."/>
            <person name="Sun H."/>
            <person name="Tunlid A."/>
            <person name="Henrissat B."/>
            <person name="Grigoriev I.V."/>
            <person name="Hibbett D.S."/>
            <person name="Martin F."/>
        </authorList>
    </citation>
    <scope>NUCLEOTIDE SEQUENCE [LARGE SCALE GENOMIC DNA]</scope>
    <source>
        <strain evidence="7">F 1598</strain>
    </source>
</reference>
<dbReference type="CDD" id="cd00200">
    <property type="entry name" value="WD40"/>
    <property type="match status" value="1"/>
</dbReference>
<dbReference type="Gene3D" id="2.130.10.10">
    <property type="entry name" value="YVTN repeat-like/Quinoprotein amine dehydrogenase"/>
    <property type="match status" value="4"/>
</dbReference>
<proteinExistence type="predicted"/>
<feature type="domain" description="Nephrocystin 3-like N-terminal" evidence="5">
    <location>
        <begin position="279"/>
        <end position="441"/>
    </location>
</feature>
<dbReference type="Gene3D" id="3.40.50.300">
    <property type="entry name" value="P-loop containing nucleotide triphosphate hydrolases"/>
    <property type="match status" value="1"/>
</dbReference>
<evidence type="ECO:0000259" key="5">
    <source>
        <dbReference type="Pfam" id="PF24883"/>
    </source>
</evidence>
<evidence type="ECO:0000313" key="7">
    <source>
        <dbReference type="Proteomes" id="UP000054166"/>
    </source>
</evidence>
<dbReference type="PANTHER" id="PTHR19879">
    <property type="entry name" value="TRANSCRIPTION INITIATION FACTOR TFIID"/>
    <property type="match status" value="1"/>
</dbReference>
<dbReference type="InterPro" id="IPR015943">
    <property type="entry name" value="WD40/YVTN_repeat-like_dom_sf"/>
</dbReference>
<dbReference type="PANTHER" id="PTHR19879:SF9">
    <property type="entry name" value="TRANSCRIPTION INITIATION FACTOR TFIID SUBUNIT 5"/>
    <property type="match status" value="1"/>
</dbReference>
<feature type="repeat" description="WD" evidence="3">
    <location>
        <begin position="1125"/>
        <end position="1166"/>
    </location>
</feature>
<evidence type="ECO:0000256" key="3">
    <source>
        <dbReference type="PROSITE-ProRule" id="PRU00221"/>
    </source>
</evidence>